<dbReference type="EMBL" id="JAUFQU010000001">
    <property type="protein sequence ID" value="MDN3708700.1"/>
    <property type="molecule type" value="Genomic_DNA"/>
</dbReference>
<gene>
    <name evidence="1" type="ORF">QW060_16480</name>
</gene>
<accession>A0ABT8CZS8</accession>
<evidence type="ECO:0000313" key="2">
    <source>
        <dbReference type="Proteomes" id="UP001242368"/>
    </source>
</evidence>
<reference evidence="2" key="1">
    <citation type="journal article" date="2019" name="Int. J. Syst. Evol. Microbiol.">
        <title>The Global Catalogue of Microorganisms (GCM) 10K type strain sequencing project: providing services to taxonomists for standard genome sequencing and annotation.</title>
        <authorList>
            <consortium name="The Broad Institute Genomics Platform"/>
            <consortium name="The Broad Institute Genome Sequencing Center for Infectious Disease"/>
            <person name="Wu L."/>
            <person name="Ma J."/>
        </authorList>
    </citation>
    <scope>NUCLEOTIDE SEQUENCE [LARGE SCALE GENOMIC DNA]</scope>
    <source>
        <strain evidence="2">CECT 7184</strain>
    </source>
</reference>
<dbReference type="InterPro" id="IPR025234">
    <property type="entry name" value="YjzH-like"/>
</dbReference>
<dbReference type="Pfam" id="PF13783">
    <property type="entry name" value="DUF4177"/>
    <property type="match status" value="1"/>
</dbReference>
<evidence type="ECO:0000313" key="1">
    <source>
        <dbReference type="EMBL" id="MDN3708700.1"/>
    </source>
</evidence>
<proteinExistence type="predicted"/>
<organism evidence="1 2">
    <name type="scientific">Paenimyroides ceti</name>
    <dbReference type="NCBI Taxonomy" id="395087"/>
    <lineage>
        <taxon>Bacteria</taxon>
        <taxon>Pseudomonadati</taxon>
        <taxon>Bacteroidota</taxon>
        <taxon>Flavobacteriia</taxon>
        <taxon>Flavobacteriales</taxon>
        <taxon>Flavobacteriaceae</taxon>
        <taxon>Paenimyroides</taxon>
    </lineage>
</organism>
<dbReference type="Proteomes" id="UP001242368">
    <property type="component" value="Unassembled WGS sequence"/>
</dbReference>
<protein>
    <submittedName>
        <fullName evidence="1">DUF4177 domain-containing protein</fullName>
    </submittedName>
</protein>
<sequence>MKRFEYKVEKIEISLFKGLNTPELEKRMNILGMSGWELVSVASNDNLYQMILFLKREV</sequence>
<name>A0ABT8CZS8_9FLAO</name>
<keyword evidence="2" id="KW-1185">Reference proteome</keyword>
<dbReference type="RefSeq" id="WP_290364553.1">
    <property type="nucleotide sequence ID" value="NZ_JAUFQU010000001.1"/>
</dbReference>
<comment type="caution">
    <text evidence="1">The sequence shown here is derived from an EMBL/GenBank/DDBJ whole genome shotgun (WGS) entry which is preliminary data.</text>
</comment>